<reference evidence="1" key="1">
    <citation type="journal article" date="2015" name="PeerJ">
        <title>First genomic representation of candidate bacterial phylum KSB3 points to enhanced environmental sensing as a trigger of wastewater bulking.</title>
        <authorList>
            <person name="Sekiguchi Y."/>
            <person name="Ohashi A."/>
            <person name="Parks D.H."/>
            <person name="Yamauchi T."/>
            <person name="Tyson G.W."/>
            <person name="Hugenholtz P."/>
        </authorList>
    </citation>
    <scope>NUCLEOTIDE SEQUENCE [LARGE SCALE GENOMIC DNA]</scope>
</reference>
<dbReference type="Proteomes" id="UP000030700">
    <property type="component" value="Unassembled WGS sequence"/>
</dbReference>
<sequence length="78" mass="8880">MLTIEGMFDGQTITYFGHVPFTQQKRVLITFLEETLLEPRSSAALDPIAALRGRDRQARLTEKLLAARKEDLARKHTP</sequence>
<dbReference type="HOGENOM" id="CLU_2630949_0_0_0"/>
<evidence type="ECO:0000313" key="2">
    <source>
        <dbReference type="Proteomes" id="UP000030700"/>
    </source>
</evidence>
<name>A0A0S6VRI0_9BACT</name>
<evidence type="ECO:0000313" key="1">
    <source>
        <dbReference type="EMBL" id="GAK49799.1"/>
    </source>
</evidence>
<protein>
    <submittedName>
        <fullName evidence="1">Uncharacterized protein</fullName>
    </submittedName>
</protein>
<keyword evidence="2" id="KW-1185">Reference proteome</keyword>
<dbReference type="STRING" id="1499966.U14_01023"/>
<dbReference type="AlphaFoldDB" id="A0A0S6VRI0"/>
<proteinExistence type="predicted"/>
<dbReference type="EMBL" id="DF820455">
    <property type="protein sequence ID" value="GAK49799.1"/>
    <property type="molecule type" value="Genomic_DNA"/>
</dbReference>
<accession>A0A0S6VRI0</accession>
<gene>
    <name evidence="1" type="ORF">U14_01023</name>
</gene>
<organism evidence="1">
    <name type="scientific">Candidatus Moduliflexus flocculans</name>
    <dbReference type="NCBI Taxonomy" id="1499966"/>
    <lineage>
        <taxon>Bacteria</taxon>
        <taxon>Candidatus Moduliflexota</taxon>
        <taxon>Candidatus Moduliflexia</taxon>
        <taxon>Candidatus Moduliflexales</taxon>
        <taxon>Candidatus Moduliflexaceae</taxon>
    </lineage>
</organism>